<dbReference type="AlphaFoldDB" id="A0A1U7P4P5"/>
<gene>
    <name evidence="2" type="ORF">BOO71_0000460</name>
</gene>
<dbReference type="STRING" id="249408.BOO71_0000460"/>
<dbReference type="EMBL" id="MSTI01000007">
    <property type="protein sequence ID" value="OLV20144.1"/>
    <property type="molecule type" value="Genomic_DNA"/>
</dbReference>
<accession>A0A1U7P4P5</accession>
<reference evidence="2 3" key="1">
    <citation type="submission" date="2017-01" db="EMBL/GenBank/DDBJ databases">
        <title>Genome Analysis of Deinococcus marmoris KOPRI26562.</title>
        <authorList>
            <person name="Kim J.H."/>
            <person name="Oh H.-M."/>
        </authorList>
    </citation>
    <scope>NUCLEOTIDE SEQUENCE [LARGE SCALE GENOMIC DNA]</scope>
    <source>
        <strain evidence="2 3">KOPRI26562</strain>
    </source>
</reference>
<name>A0A1U7P4P5_9DEIO</name>
<proteinExistence type="predicted"/>
<dbReference type="Proteomes" id="UP000186607">
    <property type="component" value="Unassembled WGS sequence"/>
</dbReference>
<dbReference type="RefSeq" id="WP_075830100.1">
    <property type="nucleotide sequence ID" value="NZ_MSTI01000007.1"/>
</dbReference>
<organism evidence="2 3">
    <name type="scientific">Deinococcus marmoris</name>
    <dbReference type="NCBI Taxonomy" id="249408"/>
    <lineage>
        <taxon>Bacteria</taxon>
        <taxon>Thermotogati</taxon>
        <taxon>Deinococcota</taxon>
        <taxon>Deinococci</taxon>
        <taxon>Deinococcales</taxon>
        <taxon>Deinococcaceae</taxon>
        <taxon>Deinococcus</taxon>
    </lineage>
</organism>
<comment type="caution">
    <text evidence="2">The sequence shown here is derived from an EMBL/GenBank/DDBJ whole genome shotgun (WGS) entry which is preliminary data.</text>
</comment>
<evidence type="ECO:0000313" key="3">
    <source>
        <dbReference type="Proteomes" id="UP000186607"/>
    </source>
</evidence>
<evidence type="ECO:0000313" key="2">
    <source>
        <dbReference type="EMBL" id="OLV20144.1"/>
    </source>
</evidence>
<feature type="compositionally biased region" description="Acidic residues" evidence="1">
    <location>
        <begin position="103"/>
        <end position="117"/>
    </location>
</feature>
<feature type="region of interest" description="Disordered" evidence="1">
    <location>
        <begin position="98"/>
        <end position="118"/>
    </location>
</feature>
<keyword evidence="3" id="KW-1185">Reference proteome</keyword>
<evidence type="ECO:0000256" key="1">
    <source>
        <dbReference type="SAM" id="MobiDB-lite"/>
    </source>
</evidence>
<protein>
    <submittedName>
        <fullName evidence="2">Uncharacterized protein</fullName>
    </submittedName>
</protein>
<sequence>MSLPDLLMELAELLPERFSVRSIPVRTYHVTSFHGRVDGNREYLGCTSTMNTLDQPGESWQQRVALEGALREECDERGWEWAIYRSGKTYRAALYRNPGQDSTEVEDVDDVESEEPSPAEALAAVVLDALKASADS</sequence>